<dbReference type="GO" id="GO:0004519">
    <property type="term" value="F:endonuclease activity"/>
    <property type="evidence" value="ECO:0007669"/>
    <property type="project" value="UniProtKB-KW"/>
</dbReference>
<dbReference type="Proteomes" id="UP000008428">
    <property type="component" value="Segment"/>
</dbReference>
<dbReference type="Gene3D" id="3.40.1800.10">
    <property type="entry name" value="His-Me finger endonucleases"/>
    <property type="match status" value="1"/>
</dbReference>
<protein>
    <submittedName>
        <fullName evidence="1">Endonuclease VII</fullName>
    </submittedName>
</protein>
<dbReference type="KEGG" id="vg:40066337"/>
<dbReference type="InterPro" id="IPR004211">
    <property type="entry name" value="Endonuclease_7"/>
</dbReference>
<proteinExistence type="predicted"/>
<keyword evidence="1" id="KW-0378">Hydrolase</keyword>
<evidence type="ECO:0000313" key="2">
    <source>
        <dbReference type="Proteomes" id="UP000008428"/>
    </source>
</evidence>
<dbReference type="Pfam" id="PF02945">
    <property type="entry name" value="Endonuclease_7"/>
    <property type="match status" value="1"/>
</dbReference>
<dbReference type="InterPro" id="IPR038563">
    <property type="entry name" value="Endonuclease_7_sf"/>
</dbReference>
<organism evidence="1 2">
    <name type="scientific">Mycobacterium phage Optimus</name>
    <dbReference type="NCBI Taxonomy" id="2922218"/>
    <lineage>
        <taxon>Viruses</taxon>
        <taxon>Duplodnaviria</taxon>
        <taxon>Heunggongvirae</taxon>
        <taxon>Uroviricota</taxon>
        <taxon>Caudoviricetes</taxon>
        <taxon>Omegavirus</taxon>
        <taxon>Omegavirus optimus</taxon>
    </lineage>
</organism>
<keyword evidence="1" id="KW-0255">Endonuclease</keyword>
<dbReference type="InterPro" id="IPR044925">
    <property type="entry name" value="His-Me_finger_sf"/>
</dbReference>
<name>G1DAH2_9CAUD</name>
<dbReference type="EMBL" id="JF957059">
    <property type="protein sequence ID" value="AEJ92309.1"/>
    <property type="molecule type" value="Genomic_DNA"/>
</dbReference>
<keyword evidence="1" id="KW-0540">Nuclease</keyword>
<dbReference type="RefSeq" id="YP_009590889.1">
    <property type="nucleotide sequence ID" value="NC_041844.1"/>
</dbReference>
<reference evidence="1 2" key="1">
    <citation type="journal article" date="2012" name="J. Virol.">
        <title>Complete Genome Sequences of 138 Mycobacteriophages.</title>
        <authorList>
            <consortium name="the Science Education Alliance Phage Hunters Advancing Genomics and Evolutionary Science Program"/>
            <consortium name="the KwaZulu-Natal Research Institute for Tuberculosis and HIV Mycobacterial Genetics Course Students"/>
            <consortium name="the Phage Hunters Integrating Research and Education Program"/>
            <person name="Hatfull G.F."/>
        </authorList>
    </citation>
    <scope>NUCLEOTIDE SEQUENCE [LARGE SCALE GENOMIC DNA]</scope>
</reference>
<accession>G1DAH2</accession>
<dbReference type="GeneID" id="40066337"/>
<keyword evidence="2" id="KW-1185">Reference proteome</keyword>
<gene>
    <name evidence="1" type="primary">33</name>
    <name evidence="1" type="ORF">OPTIMUS_33</name>
</gene>
<evidence type="ECO:0000313" key="1">
    <source>
        <dbReference type="EMBL" id="AEJ92309.1"/>
    </source>
</evidence>
<dbReference type="SUPFAM" id="SSF54060">
    <property type="entry name" value="His-Me finger endonucleases"/>
    <property type="match status" value="1"/>
</dbReference>
<sequence>MRTCATEDCSKTKIVGWGYCAACYARNRKRGTLPVPTCPVKGCENARHKKSFCLQHREELEASGAGYCKHPECKQPIKPLDAFPNTNGSSWGKRWWCFDCLGRRKGGACPMDGCDNPSWHHGPCKAHRARFVEEGKRWCTNPDCDEPLQPVSGFSRYKDRYQPRCKRCQQAAQSAKWHEDPESSRERYRGFKYGVGPEALNALMEEQDYRCAACSEPLSWDGDPGTRRACVDHDHACCPGTLSCGKCLRSILCNGCNVLLGRIEGNPFVKRREVEARFATERPWLVEYRDRWDAEMVRRGVRRPVVADVMTQWFFAQVEEVLTRD</sequence>